<feature type="compositionally biased region" description="Low complexity" evidence="7">
    <location>
        <begin position="359"/>
        <end position="374"/>
    </location>
</feature>
<accession>A0A3N0YNU6</accession>
<evidence type="ECO:0000256" key="5">
    <source>
        <dbReference type="ARBA" id="ARBA00023242"/>
    </source>
</evidence>
<dbReference type="Proteomes" id="UP000281406">
    <property type="component" value="Unassembled WGS sequence"/>
</dbReference>
<evidence type="ECO:0000256" key="1">
    <source>
        <dbReference type="ARBA" id="ARBA00004123"/>
    </source>
</evidence>
<dbReference type="Gene3D" id="1.10.10.2670">
    <property type="entry name" value="E3 ubiquitin-protein ligase"/>
    <property type="match status" value="1"/>
</dbReference>
<dbReference type="PANTHER" id="PTHR23288:SF8">
    <property type="entry name" value="RNA POLYMERASE II ELONGATION FACTOR ELL2"/>
    <property type="match status" value="1"/>
</dbReference>
<dbReference type="InterPro" id="IPR036390">
    <property type="entry name" value="WH_DNA-bd_sf"/>
</dbReference>
<feature type="compositionally biased region" description="Low complexity" evidence="7">
    <location>
        <begin position="395"/>
        <end position="408"/>
    </location>
</feature>
<dbReference type="EMBL" id="RJVU01035392">
    <property type="protein sequence ID" value="ROL47408.1"/>
    <property type="molecule type" value="Genomic_DNA"/>
</dbReference>
<keyword evidence="3" id="KW-0805">Transcription regulation</keyword>
<dbReference type="GO" id="GO:0006368">
    <property type="term" value="P:transcription elongation by RNA polymerase II"/>
    <property type="evidence" value="ECO:0007669"/>
    <property type="project" value="InterPro"/>
</dbReference>
<gene>
    <name evidence="9" type="ORF">DPX16_13123</name>
</gene>
<keyword evidence="4" id="KW-0804">Transcription</keyword>
<evidence type="ECO:0000256" key="2">
    <source>
        <dbReference type="ARBA" id="ARBA00009171"/>
    </source>
</evidence>
<reference evidence="9 10" key="1">
    <citation type="submission" date="2018-10" db="EMBL/GenBank/DDBJ databases">
        <title>Genome assembly for a Yunnan-Guizhou Plateau 3E fish, Anabarilius grahami (Regan), and its evolutionary and genetic applications.</title>
        <authorList>
            <person name="Jiang W."/>
        </authorList>
    </citation>
    <scope>NUCLEOTIDE SEQUENCE [LARGE SCALE GENOMIC DNA]</scope>
    <source>
        <strain evidence="9">AG-KIZ</strain>
        <tissue evidence="9">Muscle</tissue>
    </source>
</reference>
<evidence type="ECO:0000259" key="8">
    <source>
        <dbReference type="PROSITE" id="PS51980"/>
    </source>
</evidence>
<keyword evidence="9" id="KW-0648">Protein biosynthesis</keyword>
<comment type="similarity">
    <text evidence="2 6">Belongs to the ELL/occludin family.</text>
</comment>
<keyword evidence="5" id="KW-0539">Nucleus</keyword>
<dbReference type="Gene3D" id="6.10.140.340">
    <property type="match status" value="1"/>
</dbReference>
<organism evidence="9 10">
    <name type="scientific">Anabarilius grahami</name>
    <name type="common">Kanglang fish</name>
    <name type="synonym">Barilius grahami</name>
    <dbReference type="NCBI Taxonomy" id="495550"/>
    <lineage>
        <taxon>Eukaryota</taxon>
        <taxon>Metazoa</taxon>
        <taxon>Chordata</taxon>
        <taxon>Craniata</taxon>
        <taxon>Vertebrata</taxon>
        <taxon>Euteleostomi</taxon>
        <taxon>Actinopterygii</taxon>
        <taxon>Neopterygii</taxon>
        <taxon>Teleostei</taxon>
        <taxon>Ostariophysi</taxon>
        <taxon>Cypriniformes</taxon>
        <taxon>Xenocyprididae</taxon>
        <taxon>Xenocypridinae</taxon>
        <taxon>Xenocypridinae incertae sedis</taxon>
        <taxon>Anabarilius</taxon>
    </lineage>
</organism>
<dbReference type="InterPro" id="IPR019464">
    <property type="entry name" value="ELL_N"/>
</dbReference>
<dbReference type="GO" id="GO:0000987">
    <property type="term" value="F:cis-regulatory region sequence-specific DNA binding"/>
    <property type="evidence" value="ECO:0007669"/>
    <property type="project" value="TreeGrafter"/>
</dbReference>
<comment type="caution">
    <text evidence="9">The sequence shown here is derived from an EMBL/GenBank/DDBJ whole genome shotgun (WGS) entry which is preliminary data.</text>
</comment>
<feature type="compositionally biased region" description="Basic and acidic residues" evidence="7">
    <location>
        <begin position="409"/>
        <end position="418"/>
    </location>
</feature>
<dbReference type="PANTHER" id="PTHR23288">
    <property type="entry name" value="OCCLUDIN AND RNA POLYMERASE II ELONGATION FACTOR ELL"/>
    <property type="match status" value="1"/>
</dbReference>
<dbReference type="AlphaFoldDB" id="A0A3N0YNU6"/>
<evidence type="ECO:0000256" key="6">
    <source>
        <dbReference type="PROSITE-ProRule" id="PRU01324"/>
    </source>
</evidence>
<keyword evidence="9" id="KW-0251">Elongation factor</keyword>
<dbReference type="OrthoDB" id="6284217at2759"/>
<sequence>MDKYQQINWSINNYPDSNIVSGQICPTSGPCEIHMYQMWTGSRPHYVAVWRERESLHVCHSDYGGGLVKMMAALCEDGTYGLNCGRKSDRISVLHVKLTESAFKALENYQNCKNAPSSQATIRFQGLQGRIKIPTTDASNGSHNFDFYLSNFGKDNPQGSFECIHQYISSSGAPHLSSQGTIQDKITVCATNDSYQVTKVRVTKAEEDKGKNSTKFIKPGGPFRDKKIQHRKPAPSAPDPVPERKQTTPLNPANTIRKCLTNNPVSQRPYRDRVIHLLALRSYKKLEVLARLQRDGVSQKDRNSLGTTLHQVANLNPKDNSYSLKDFIFREVQRDWPGYTEDERVQVDRILARKLGLNSESVSSSSPTKEPTSPLKRQPEMDFIDPLMPKKPRISHLSNRGPSSSSGRHPSEAEDKKTAPTAACPGPSFHPPPVTGSSSNSPCTPEGRGSQDLPLDQSSICGNSSESYAPRSHTPSPPSQPVSTTSPSSFSTCTVSTTTITSTTTTSSGHHVSSAVSPTASRDGNGSKKPKKSKKHKDKERKREGEREMDKDKDKDRKRDRAHRREDHCDKEAQPRKKHRNEVEHKHIPANISHESDKEAGKDKPVNSTELPVPTKPDYIVKYTAVISMDQRQHYKDDFNAEYDEYRILHARVESVTRRFTKLDAQCRRLAPGTKEYQEVHEQVLQEYKKIKQHSPKYYEEKQRCEYLHNKLAHIKRLIADFDQRRAQSWL</sequence>
<name>A0A3N0YNU6_ANAGA</name>
<dbReference type="SUPFAM" id="SSF144292">
    <property type="entry name" value="occludin/ELL-like"/>
    <property type="match status" value="1"/>
</dbReference>
<protein>
    <submittedName>
        <fullName evidence="9">RNA polymerase II elongation factor ELL2</fullName>
    </submittedName>
</protein>
<dbReference type="GO" id="GO:0003746">
    <property type="term" value="F:translation elongation factor activity"/>
    <property type="evidence" value="ECO:0007669"/>
    <property type="project" value="UniProtKB-KW"/>
</dbReference>
<evidence type="ECO:0000256" key="3">
    <source>
        <dbReference type="ARBA" id="ARBA00023015"/>
    </source>
</evidence>
<feature type="compositionally biased region" description="Polar residues" evidence="7">
    <location>
        <begin position="456"/>
        <end position="467"/>
    </location>
</feature>
<evidence type="ECO:0000256" key="7">
    <source>
        <dbReference type="SAM" id="MobiDB-lite"/>
    </source>
</evidence>
<feature type="region of interest" description="Disordered" evidence="7">
    <location>
        <begin position="357"/>
        <end position="613"/>
    </location>
</feature>
<feature type="compositionally biased region" description="Basic and acidic residues" evidence="7">
    <location>
        <begin position="594"/>
        <end position="605"/>
    </location>
</feature>
<dbReference type="SUPFAM" id="SSF46785">
    <property type="entry name" value="Winged helix' DNA-binding domain"/>
    <property type="match status" value="1"/>
</dbReference>
<dbReference type="InterPro" id="IPR031176">
    <property type="entry name" value="ELL/occludin"/>
</dbReference>
<dbReference type="GO" id="GO:0008023">
    <property type="term" value="C:transcription elongation factor complex"/>
    <property type="evidence" value="ECO:0007669"/>
    <property type="project" value="InterPro"/>
</dbReference>
<feature type="compositionally biased region" description="Basic residues" evidence="7">
    <location>
        <begin position="528"/>
        <end position="540"/>
    </location>
</feature>
<keyword evidence="10" id="KW-1185">Reference proteome</keyword>
<evidence type="ECO:0000256" key="4">
    <source>
        <dbReference type="ARBA" id="ARBA00023163"/>
    </source>
</evidence>
<dbReference type="GO" id="GO:0032968">
    <property type="term" value="P:positive regulation of transcription elongation by RNA polymerase II"/>
    <property type="evidence" value="ECO:0007669"/>
    <property type="project" value="TreeGrafter"/>
</dbReference>
<dbReference type="Pfam" id="PF07303">
    <property type="entry name" value="Occludin_ELL"/>
    <property type="match status" value="1"/>
</dbReference>
<dbReference type="InterPro" id="IPR042065">
    <property type="entry name" value="E3_ELL-like"/>
</dbReference>
<dbReference type="GO" id="GO:0042795">
    <property type="term" value="P:snRNA transcription by RNA polymerase II"/>
    <property type="evidence" value="ECO:0007669"/>
    <property type="project" value="TreeGrafter"/>
</dbReference>
<evidence type="ECO:0000313" key="10">
    <source>
        <dbReference type="Proteomes" id="UP000281406"/>
    </source>
</evidence>
<feature type="compositionally biased region" description="Low complexity" evidence="7">
    <location>
        <begin position="481"/>
        <end position="518"/>
    </location>
</feature>
<feature type="compositionally biased region" description="Basic and acidic residues" evidence="7">
    <location>
        <begin position="541"/>
        <end position="587"/>
    </location>
</feature>
<dbReference type="PROSITE" id="PS51980">
    <property type="entry name" value="OCEL"/>
    <property type="match status" value="1"/>
</dbReference>
<evidence type="ECO:0000313" key="9">
    <source>
        <dbReference type="EMBL" id="ROL47408.1"/>
    </source>
</evidence>
<feature type="domain" description="OCEL" evidence="8">
    <location>
        <begin position="617"/>
        <end position="727"/>
    </location>
</feature>
<dbReference type="InterPro" id="IPR010844">
    <property type="entry name" value="Occludin_ELL"/>
</dbReference>
<proteinExistence type="inferred from homology"/>
<dbReference type="Pfam" id="PF10390">
    <property type="entry name" value="ELL"/>
    <property type="match status" value="1"/>
</dbReference>
<feature type="region of interest" description="Disordered" evidence="7">
    <location>
        <begin position="211"/>
        <end position="254"/>
    </location>
</feature>
<comment type="subcellular location">
    <subcellularLocation>
        <location evidence="1">Nucleus</location>
    </subcellularLocation>
</comment>